<evidence type="ECO:0000256" key="14">
    <source>
        <dbReference type="SAM" id="MobiDB-lite"/>
    </source>
</evidence>
<dbReference type="AlphaFoldDB" id="A0A3N9TK22"/>
<dbReference type="SMART" id="SM00962">
    <property type="entry name" value="SRP54"/>
    <property type="match status" value="1"/>
</dbReference>
<dbReference type="Gene3D" id="3.40.50.300">
    <property type="entry name" value="P-loop containing nucleotide triphosphate hydrolases"/>
    <property type="match status" value="1"/>
</dbReference>
<sequence length="500" mass="55406">MKIKRFFAKDMKTALLQVKDELGVDAVIMSNKKVAGGVEIVAAVDNAESPASASSARYDSKPRHQQAAANSTYSAPKAQAQNYRRELAEDRVQLSAANNTDAPTQQASMSKRFANLLKQYNKGAMEDDEEEQQDSLSSLLKRQANVGSQAQQRGNKLLTNDRWREAEGDAPAAPKTNKKPLFGNSSNRETEELPNEELELLREDVNSIRRLLEHQVSGLMWQEVERREPLRAMLIKRLSRMGLSLDLADQLACYIPEDTPPPKAWKALLRLVSDQIPIVKQDLLKRGGIVALLGPTGVGKTTTVAKLAARAAMEYGSDNVALVTTDTFRIGAHEQLAIYGRIMGCPVKVAKDSSELADVIYQLRNRRLILVDTAGMGQRDVRLSEQLDTLMSDSGEMIHSYLVLPATAQRKVLQETIDHFRRIPLSGCIMTKLDESLSLGEFVSVVVQNALPVAYIANGQRVPEDIVLAQPKYMVAKANELLEKSADNEPHYWSSDSDRL</sequence>
<dbReference type="PANTHER" id="PTHR43134:SF3">
    <property type="entry name" value="FLAGELLAR BIOSYNTHESIS PROTEIN FLHF"/>
    <property type="match status" value="1"/>
</dbReference>
<evidence type="ECO:0000256" key="4">
    <source>
        <dbReference type="ARBA" id="ARBA00022448"/>
    </source>
</evidence>
<evidence type="ECO:0000313" key="18">
    <source>
        <dbReference type="Proteomes" id="UP000281112"/>
    </source>
</evidence>
<dbReference type="InterPro" id="IPR047040">
    <property type="entry name" value="FlhF__GTPase_dom"/>
</dbReference>
<evidence type="ECO:0000259" key="15">
    <source>
        <dbReference type="SMART" id="SM00382"/>
    </source>
</evidence>
<keyword evidence="17" id="KW-0966">Cell projection</keyword>
<keyword evidence="8" id="KW-0653">Protein transport</keyword>
<evidence type="ECO:0000313" key="17">
    <source>
        <dbReference type="EMBL" id="RQW64153.1"/>
    </source>
</evidence>
<reference evidence="17 18" key="1">
    <citation type="submission" date="2018-11" db="EMBL/GenBank/DDBJ databases">
        <title>Vibrio LJC006 sp. nov., isolated from seawater during the bloom of the enteromorpha.</title>
        <authorList>
            <person name="Liang J."/>
        </authorList>
    </citation>
    <scope>NUCLEOTIDE SEQUENCE [LARGE SCALE GENOMIC DNA]</scope>
    <source>
        <strain evidence="17 18">LJC006</strain>
    </source>
</reference>
<comment type="function">
    <text evidence="12">Necessary for flagellar biosynthesis. May be involved in translocation of the flagellum.</text>
</comment>
<dbReference type="SMART" id="SM00382">
    <property type="entry name" value="AAA"/>
    <property type="match status" value="1"/>
</dbReference>
<keyword evidence="6" id="KW-0547">Nucleotide-binding</keyword>
<feature type="compositionally biased region" description="Polar residues" evidence="14">
    <location>
        <begin position="67"/>
        <end position="82"/>
    </location>
</feature>
<keyword evidence="9" id="KW-0342">GTP-binding</keyword>
<feature type="domain" description="AAA+ ATPase" evidence="15">
    <location>
        <begin position="286"/>
        <end position="435"/>
    </location>
</feature>
<evidence type="ECO:0000256" key="12">
    <source>
        <dbReference type="ARBA" id="ARBA00025337"/>
    </source>
</evidence>
<evidence type="ECO:0000256" key="8">
    <source>
        <dbReference type="ARBA" id="ARBA00022927"/>
    </source>
</evidence>
<dbReference type="GO" id="GO:0003924">
    <property type="term" value="F:GTPase activity"/>
    <property type="evidence" value="ECO:0007669"/>
    <property type="project" value="UniProtKB-UniRule"/>
</dbReference>
<keyword evidence="5" id="KW-1003">Cell membrane</keyword>
<evidence type="ECO:0000256" key="3">
    <source>
        <dbReference type="ARBA" id="ARBA00014919"/>
    </source>
</evidence>
<dbReference type="Proteomes" id="UP000281112">
    <property type="component" value="Unassembled WGS sequence"/>
</dbReference>
<feature type="compositionally biased region" description="Polar residues" evidence="14">
    <location>
        <begin position="145"/>
        <end position="158"/>
    </location>
</feature>
<evidence type="ECO:0000256" key="9">
    <source>
        <dbReference type="ARBA" id="ARBA00023134"/>
    </source>
</evidence>
<comment type="caution">
    <text evidence="17">The sequence shown here is derived from an EMBL/GenBank/DDBJ whole genome shotgun (WGS) entry which is preliminary data.</text>
</comment>
<evidence type="ECO:0000256" key="1">
    <source>
        <dbReference type="ARBA" id="ARBA00004413"/>
    </source>
</evidence>
<feature type="domain" description="SRP54-type proteins GTP-binding" evidence="16">
    <location>
        <begin position="287"/>
        <end position="480"/>
    </location>
</feature>
<dbReference type="InterPro" id="IPR003593">
    <property type="entry name" value="AAA+_ATPase"/>
</dbReference>
<dbReference type="GO" id="GO:0015031">
    <property type="term" value="P:protein transport"/>
    <property type="evidence" value="ECO:0007669"/>
    <property type="project" value="UniProtKB-KW"/>
</dbReference>
<keyword evidence="4" id="KW-0813">Transport</keyword>
<dbReference type="PANTHER" id="PTHR43134">
    <property type="entry name" value="SIGNAL RECOGNITION PARTICLE RECEPTOR SUBUNIT ALPHA"/>
    <property type="match status" value="1"/>
</dbReference>
<dbReference type="GO" id="GO:0006614">
    <property type="term" value="P:SRP-dependent cotranslational protein targeting to membrane"/>
    <property type="evidence" value="ECO:0007669"/>
    <property type="project" value="UniProtKB-UniRule"/>
</dbReference>
<accession>A0A3N9TK22</accession>
<evidence type="ECO:0000256" key="7">
    <source>
        <dbReference type="ARBA" id="ARBA00022795"/>
    </source>
</evidence>
<dbReference type="FunFam" id="3.40.50.300:FF:000695">
    <property type="entry name" value="Flagellar biosynthesis regulator FlhF"/>
    <property type="match status" value="1"/>
</dbReference>
<comment type="similarity">
    <text evidence="2">Belongs to the GTP-binding SRP family.</text>
</comment>
<keyword evidence="18" id="KW-1185">Reference proteome</keyword>
<dbReference type="GO" id="GO:0005047">
    <property type="term" value="F:signal recognition particle binding"/>
    <property type="evidence" value="ECO:0007669"/>
    <property type="project" value="TreeGrafter"/>
</dbReference>
<keyword evidence="17" id="KW-0282">Flagellum</keyword>
<dbReference type="InterPro" id="IPR027417">
    <property type="entry name" value="P-loop_NTPase"/>
</dbReference>
<evidence type="ECO:0000256" key="11">
    <source>
        <dbReference type="ARBA" id="ARBA00023225"/>
    </source>
</evidence>
<name>A0A3N9TK22_9VIBR</name>
<dbReference type="EMBL" id="RJVQ01000002">
    <property type="protein sequence ID" value="RQW64153.1"/>
    <property type="molecule type" value="Genomic_DNA"/>
</dbReference>
<dbReference type="OrthoDB" id="9778554at2"/>
<keyword evidence="11" id="KW-1006">Bacterial flagellum protein export</keyword>
<dbReference type="CDD" id="cd17873">
    <property type="entry name" value="FlhF"/>
    <property type="match status" value="1"/>
</dbReference>
<dbReference type="SUPFAM" id="SSF52540">
    <property type="entry name" value="P-loop containing nucleoside triphosphate hydrolases"/>
    <property type="match status" value="1"/>
</dbReference>
<evidence type="ECO:0000256" key="6">
    <source>
        <dbReference type="ARBA" id="ARBA00022741"/>
    </source>
</evidence>
<dbReference type="GO" id="GO:0044781">
    <property type="term" value="P:bacterial-type flagellum organization"/>
    <property type="evidence" value="ECO:0007669"/>
    <property type="project" value="UniProtKB-UniRule"/>
</dbReference>
<dbReference type="InterPro" id="IPR020006">
    <property type="entry name" value="FlhF"/>
</dbReference>
<dbReference type="NCBIfam" id="TIGR03499">
    <property type="entry name" value="FlhF"/>
    <property type="match status" value="1"/>
</dbReference>
<keyword evidence="17" id="KW-0969">Cilium</keyword>
<evidence type="ECO:0000256" key="2">
    <source>
        <dbReference type="ARBA" id="ARBA00008531"/>
    </source>
</evidence>
<evidence type="ECO:0000259" key="16">
    <source>
        <dbReference type="SMART" id="SM00962"/>
    </source>
</evidence>
<dbReference type="Pfam" id="PF00448">
    <property type="entry name" value="SRP54"/>
    <property type="match status" value="1"/>
</dbReference>
<dbReference type="Gene3D" id="1.20.120.1380">
    <property type="entry name" value="Flagellar FlhF biosynthesis protein, N domain"/>
    <property type="match status" value="1"/>
</dbReference>
<gene>
    <name evidence="17" type="primary">flhF</name>
    <name evidence="17" type="ORF">EES38_06065</name>
</gene>
<feature type="region of interest" description="Disordered" evidence="14">
    <location>
        <begin position="49"/>
        <end position="84"/>
    </location>
</feature>
<protein>
    <recommendedName>
        <fullName evidence="3 13">Flagellar biosynthesis protein FlhF</fullName>
    </recommendedName>
</protein>
<keyword evidence="7" id="KW-1005">Bacterial flagellum biogenesis</keyword>
<evidence type="ECO:0000256" key="13">
    <source>
        <dbReference type="NCBIfam" id="TIGR03499"/>
    </source>
</evidence>
<feature type="region of interest" description="Disordered" evidence="14">
    <location>
        <begin position="166"/>
        <end position="195"/>
    </location>
</feature>
<dbReference type="InterPro" id="IPR000897">
    <property type="entry name" value="SRP54_GTPase_dom"/>
</dbReference>
<proteinExistence type="inferred from homology"/>
<dbReference type="GO" id="GO:0005886">
    <property type="term" value="C:plasma membrane"/>
    <property type="evidence" value="ECO:0007669"/>
    <property type="project" value="UniProtKB-SubCell"/>
</dbReference>
<dbReference type="GO" id="GO:0005525">
    <property type="term" value="F:GTP binding"/>
    <property type="evidence" value="ECO:0007669"/>
    <property type="project" value="UniProtKB-UniRule"/>
</dbReference>
<organism evidence="17 18">
    <name type="scientific">Vibrio viridaestus</name>
    <dbReference type="NCBI Taxonomy" id="2487322"/>
    <lineage>
        <taxon>Bacteria</taxon>
        <taxon>Pseudomonadati</taxon>
        <taxon>Pseudomonadota</taxon>
        <taxon>Gammaproteobacteria</taxon>
        <taxon>Vibrionales</taxon>
        <taxon>Vibrionaceae</taxon>
        <taxon>Vibrio</taxon>
    </lineage>
</organism>
<evidence type="ECO:0000256" key="5">
    <source>
        <dbReference type="ARBA" id="ARBA00022475"/>
    </source>
</evidence>
<comment type="subcellular location">
    <subcellularLocation>
        <location evidence="1">Cell membrane</location>
        <topology evidence="1">Peripheral membrane protein</topology>
        <orientation evidence="1">Cytoplasmic side</orientation>
    </subcellularLocation>
</comment>
<evidence type="ECO:0000256" key="10">
    <source>
        <dbReference type="ARBA" id="ARBA00023136"/>
    </source>
</evidence>
<keyword evidence="10" id="KW-0472">Membrane</keyword>
<feature type="region of interest" description="Disordered" evidence="14">
    <location>
        <begin position="142"/>
        <end position="161"/>
    </location>
</feature>